<dbReference type="SUPFAM" id="SSF53474">
    <property type="entry name" value="alpha/beta-Hydrolases"/>
    <property type="match status" value="1"/>
</dbReference>
<evidence type="ECO:0008006" key="3">
    <source>
        <dbReference type="Google" id="ProtNLM"/>
    </source>
</evidence>
<dbReference type="EMBL" id="MFFB01000018">
    <property type="protein sequence ID" value="OGE94348.1"/>
    <property type="molecule type" value="Genomic_DNA"/>
</dbReference>
<dbReference type="Proteomes" id="UP000177281">
    <property type="component" value="Unassembled WGS sequence"/>
</dbReference>
<reference evidence="1 2" key="1">
    <citation type="journal article" date="2016" name="Nat. Commun.">
        <title>Thousands of microbial genomes shed light on interconnected biogeochemical processes in an aquifer system.</title>
        <authorList>
            <person name="Anantharaman K."/>
            <person name="Brown C.T."/>
            <person name="Hug L.A."/>
            <person name="Sharon I."/>
            <person name="Castelle C.J."/>
            <person name="Probst A.J."/>
            <person name="Thomas B.C."/>
            <person name="Singh A."/>
            <person name="Wilkins M.J."/>
            <person name="Karaoz U."/>
            <person name="Brodie E.L."/>
            <person name="Williams K.H."/>
            <person name="Hubbard S.S."/>
            <person name="Banfield J.F."/>
        </authorList>
    </citation>
    <scope>NUCLEOTIDE SEQUENCE [LARGE SCALE GENOMIC DNA]</scope>
</reference>
<dbReference type="PANTHER" id="PTHR11440">
    <property type="entry name" value="LECITHIN-CHOLESTEROL ACYLTRANSFERASE-RELATED"/>
    <property type="match status" value="1"/>
</dbReference>
<comment type="caution">
    <text evidence="1">The sequence shown here is derived from an EMBL/GenBank/DDBJ whole genome shotgun (WGS) entry which is preliminary data.</text>
</comment>
<gene>
    <name evidence="1" type="ORF">A3B10_00895</name>
</gene>
<proteinExistence type="predicted"/>
<feature type="non-terminal residue" evidence="1">
    <location>
        <position position="1"/>
    </location>
</feature>
<dbReference type="InterPro" id="IPR029058">
    <property type="entry name" value="AB_hydrolase_fold"/>
</dbReference>
<dbReference type="InterPro" id="IPR003386">
    <property type="entry name" value="LACT/PDAT_acylTrfase"/>
</dbReference>
<dbReference type="Pfam" id="PF02450">
    <property type="entry name" value="LCAT"/>
    <property type="match status" value="1"/>
</dbReference>
<sequence>ENNEINGNWVGISFDYQDNSRISNNNITGNSLYGVLSRNTLNAQDNWWGDPTGPYNVTFNPGGLGNEVSNEVDFEPWLSEAVIFDEVGIQRPVIIIPGILGSAQKNGEWIIDPILHTYDNLIDTLEANGYVEDVTLFTFPYNWYQSNVLTAFELKNKINDVQDICDCARVDLIAHSMGGLVARQYIQSNYYENDVKQLIFLGTPHEGSPKAYLTWEGGKISSDANGSLVNFIFSREAKKLGYNDVFDYIRNSPISSVKELLPIYPYLIDKATGTYKPFPSGHPINDFLLNLQASLQNLYNSNVVLTNITGLVNPTSTINDFRVVNSSDLFLWQHGYPEGFFENIGDRGLIFGPGDGTVPEESSTTIQSAQFELAYSHNQIPAKGAGLIFKVLTGVTPTQVFDEFTGFGFELLIFKMLSPADMQVIGPDGKKIGKNFNNNEEFDEIPNAFYSGFETDDEYITIFNPLEGEYKAITQGTNNGGSYTIATGLISDESIIENEFTAQTTPGQIQNISITLSAGEIEVAPEDFIAPHILINSPQLKDYLRSETLPIDVVFSDKESGVFSTSLNLDNISAGNNSSIDLFFQPLGNHIFTAEAVDFLNNTAHQEVEFRVIASPDSTILDVERAYSLGWITKKAVKEDLIRKLKNAIRLEKRIDFLEEQFLDKPKIVKRIERIENRIDKVLARAIIRDLENQRNRNINDQAYFLLLEDINWLINN</sequence>
<dbReference type="GO" id="GO:0006629">
    <property type="term" value="P:lipid metabolic process"/>
    <property type="evidence" value="ECO:0007669"/>
    <property type="project" value="InterPro"/>
</dbReference>
<organism evidence="1 2">
    <name type="scientific">Candidatus Doudnabacteria bacterium RIFCSPLOWO2_01_FULL_44_21</name>
    <dbReference type="NCBI Taxonomy" id="1817841"/>
    <lineage>
        <taxon>Bacteria</taxon>
        <taxon>Candidatus Doudnaibacteriota</taxon>
    </lineage>
</organism>
<dbReference type="STRING" id="1817841.A3B10_00895"/>
<protein>
    <recommendedName>
        <fullName evidence="3">Right handed beta helix domain-containing protein</fullName>
    </recommendedName>
</protein>
<dbReference type="GO" id="GO:0008374">
    <property type="term" value="F:O-acyltransferase activity"/>
    <property type="evidence" value="ECO:0007669"/>
    <property type="project" value="InterPro"/>
</dbReference>
<name>A0A1F5PWL7_9BACT</name>
<evidence type="ECO:0000313" key="1">
    <source>
        <dbReference type="EMBL" id="OGE94348.1"/>
    </source>
</evidence>
<dbReference type="AlphaFoldDB" id="A0A1F5PWL7"/>
<dbReference type="Gene3D" id="3.40.50.1820">
    <property type="entry name" value="alpha/beta hydrolase"/>
    <property type="match status" value="1"/>
</dbReference>
<evidence type="ECO:0000313" key="2">
    <source>
        <dbReference type="Proteomes" id="UP000177281"/>
    </source>
</evidence>
<accession>A0A1F5PWL7</accession>